<feature type="transmembrane region" description="Helical" evidence="2">
    <location>
        <begin position="122"/>
        <end position="141"/>
    </location>
</feature>
<reference evidence="3 4" key="1">
    <citation type="submission" date="2018-02" db="EMBL/GenBank/DDBJ databases">
        <title>8 Nocardia nova and 1 Nocardia cyriacigeorgica strain used for evolution to TMP-SMX.</title>
        <authorList>
            <person name="Mehta H."/>
            <person name="Weng J."/>
            <person name="Shamoo Y."/>
        </authorList>
    </citation>
    <scope>NUCLEOTIDE SEQUENCE [LARGE SCALE GENOMIC DNA]</scope>
    <source>
        <strain evidence="3 4">BAA2227</strain>
    </source>
</reference>
<feature type="transmembrane region" description="Helical" evidence="2">
    <location>
        <begin position="147"/>
        <end position="168"/>
    </location>
</feature>
<evidence type="ECO:0000256" key="2">
    <source>
        <dbReference type="SAM" id="Phobius"/>
    </source>
</evidence>
<evidence type="ECO:0000256" key="1">
    <source>
        <dbReference type="SAM" id="MobiDB-lite"/>
    </source>
</evidence>
<dbReference type="Proteomes" id="UP000238356">
    <property type="component" value="Unassembled WGS sequence"/>
</dbReference>
<comment type="caution">
    <text evidence="3">The sequence shown here is derived from an EMBL/GenBank/DDBJ whole genome shotgun (WGS) entry which is preliminary data.</text>
</comment>
<gene>
    <name evidence="3" type="ORF">C5F51_17215</name>
</gene>
<evidence type="ECO:0000313" key="3">
    <source>
        <dbReference type="EMBL" id="PPJ27031.1"/>
    </source>
</evidence>
<dbReference type="RefSeq" id="WP_064902441.1">
    <property type="nucleotide sequence ID" value="NZ_JADLQW010000001.1"/>
</dbReference>
<keyword evidence="4" id="KW-1185">Reference proteome</keyword>
<feature type="region of interest" description="Disordered" evidence="1">
    <location>
        <begin position="174"/>
        <end position="193"/>
    </location>
</feature>
<keyword evidence="2" id="KW-1133">Transmembrane helix</keyword>
<protein>
    <submittedName>
        <fullName evidence="3">Uncharacterized protein</fullName>
    </submittedName>
</protein>
<organism evidence="3 4">
    <name type="scientific">Nocardia nova</name>
    <dbReference type="NCBI Taxonomy" id="37330"/>
    <lineage>
        <taxon>Bacteria</taxon>
        <taxon>Bacillati</taxon>
        <taxon>Actinomycetota</taxon>
        <taxon>Actinomycetes</taxon>
        <taxon>Mycobacteriales</taxon>
        <taxon>Nocardiaceae</taxon>
        <taxon>Nocardia</taxon>
    </lineage>
</organism>
<feature type="transmembrane region" description="Helical" evidence="2">
    <location>
        <begin position="20"/>
        <end position="40"/>
    </location>
</feature>
<evidence type="ECO:0000313" key="4">
    <source>
        <dbReference type="Proteomes" id="UP000238356"/>
    </source>
</evidence>
<dbReference type="EMBL" id="PSZD01000010">
    <property type="protein sequence ID" value="PPJ27031.1"/>
    <property type="molecule type" value="Genomic_DNA"/>
</dbReference>
<sequence length="193" mass="21491">MLMWLAAADPQPRGSTFVDWVPLIGALLVFLGVFVSAYVARANARKPWYENLATLVQVHNDWPAGVHGKETIEQAIADMLAGIRVDTGRAGKEDATDAELEAEEHARHHVDDAVWLREFNTWVALPGTVVFLTALVFVVMYSPGRALTLISVTCLTWCVVVLCVVFVHETRRASPTPRRNVPPRDHRGPIRYP</sequence>
<keyword evidence="2" id="KW-0472">Membrane</keyword>
<keyword evidence="2" id="KW-0812">Transmembrane</keyword>
<dbReference type="AlphaFoldDB" id="A0A2S6A4J2"/>
<accession>A0A2S6A4J2</accession>
<proteinExistence type="predicted"/>
<name>A0A2S6A4J2_9NOCA</name>
<feature type="compositionally biased region" description="Basic and acidic residues" evidence="1">
    <location>
        <begin position="182"/>
        <end position="193"/>
    </location>
</feature>